<organism evidence="3 4">
    <name type="scientific">Gynuella sunshinyii YC6258</name>
    <dbReference type="NCBI Taxonomy" id="1445510"/>
    <lineage>
        <taxon>Bacteria</taxon>
        <taxon>Pseudomonadati</taxon>
        <taxon>Pseudomonadota</taxon>
        <taxon>Gammaproteobacteria</taxon>
        <taxon>Oceanospirillales</taxon>
        <taxon>Saccharospirillaceae</taxon>
        <taxon>Gynuella</taxon>
    </lineage>
</organism>
<proteinExistence type="predicted"/>
<dbReference type="HOGENOM" id="CLU_050338_1_0_6"/>
<dbReference type="EMBL" id="CP007142">
    <property type="protein sequence ID" value="AJQ93184.1"/>
    <property type="molecule type" value="Genomic_DNA"/>
</dbReference>
<reference evidence="3 4" key="1">
    <citation type="submission" date="2014-01" db="EMBL/GenBank/DDBJ databases">
        <title>Full genme sequencing of cellulolytic bacterium Gynuella sunshinyii YC6258T gen. nov., sp. nov.</title>
        <authorList>
            <person name="Khan H."/>
            <person name="Chung E.J."/>
            <person name="Chung Y.R."/>
        </authorList>
    </citation>
    <scope>NUCLEOTIDE SEQUENCE [LARGE SCALE GENOMIC DNA]</scope>
    <source>
        <strain evidence="3 4">YC6258</strain>
    </source>
</reference>
<dbReference type="InterPro" id="IPR005537">
    <property type="entry name" value="RAMP_III_fam"/>
</dbReference>
<dbReference type="RefSeq" id="WP_044616063.1">
    <property type="nucleotide sequence ID" value="NZ_CP007142.1"/>
</dbReference>
<dbReference type="Pfam" id="PF03787">
    <property type="entry name" value="RAMPs"/>
    <property type="match status" value="1"/>
</dbReference>
<dbReference type="PATRIC" id="fig|1445510.3.peg.1109"/>
<name>A0A0C5VSD5_9GAMM</name>
<dbReference type="OrthoDB" id="190500at2"/>
<dbReference type="KEGG" id="gsn:YC6258_01136"/>
<dbReference type="AlphaFoldDB" id="A0A0C5VSD5"/>
<evidence type="ECO:0000313" key="3">
    <source>
        <dbReference type="EMBL" id="AJQ93184.1"/>
    </source>
</evidence>
<accession>A0A0C5VSD5</accession>
<evidence type="ECO:0000256" key="1">
    <source>
        <dbReference type="ARBA" id="ARBA00023118"/>
    </source>
</evidence>
<evidence type="ECO:0000259" key="2">
    <source>
        <dbReference type="Pfam" id="PF03787"/>
    </source>
</evidence>
<keyword evidence="4" id="KW-1185">Reference proteome</keyword>
<sequence>MPPKEIICHFKLVTPCFISTDSKNCADTIPPTAIKGALMFWWRALNWHRVYQDANNNTNKALQKLHQEEREIWGGAGSDDTQSTVGQSRVMLRVEGKFTKKTKNQTGWKEGMTYLAGQGLKSREEYLETTDSAFKLKVRLVRLSPKYQEQVEKAILVFGLLGGLGSRSRKGFGSVALQEIEGAQYITLPTNYDALKDFLKGTDELPPFTAFSNKSRVKLLDKRDKCSEIEALESVAEKIQEYRRGEAFKGDAQLAATIIRRLGKKKNIRLNQNERPERIFEMPYRVQFGLPHGYFFREFDGKGNGKLTLEPFLSNNRKIQINRRSSPLIIHMHQFPDDPAFYPVMALLPAVFLPPNCAIAPKGKAHLIQIPAKVHQDMKYEAIHTLLDQMKGKEIP</sequence>
<dbReference type="GO" id="GO:0051607">
    <property type="term" value="P:defense response to virus"/>
    <property type="evidence" value="ECO:0007669"/>
    <property type="project" value="UniProtKB-KW"/>
</dbReference>
<evidence type="ECO:0000313" key="4">
    <source>
        <dbReference type="Proteomes" id="UP000032266"/>
    </source>
</evidence>
<protein>
    <submittedName>
        <fullName evidence="3">Uncharacterized protein predicted to be involved in DNA repair (RAMP superfamily)</fullName>
    </submittedName>
</protein>
<feature type="domain" description="CRISPR type III-associated protein" evidence="2">
    <location>
        <begin position="10"/>
        <end position="175"/>
    </location>
</feature>
<keyword evidence="1" id="KW-0051">Antiviral defense</keyword>
<dbReference type="STRING" id="1445510.YC6258_01136"/>
<gene>
    <name evidence="3" type="ORF">YC6258_01136</name>
</gene>
<dbReference type="Proteomes" id="UP000032266">
    <property type="component" value="Chromosome"/>
</dbReference>